<evidence type="ECO:0000256" key="5">
    <source>
        <dbReference type="SAM" id="MobiDB-lite"/>
    </source>
</evidence>
<dbReference type="AlphaFoldDB" id="A0A9P4R2Z3"/>
<dbReference type="OrthoDB" id="5384040at2759"/>
<gene>
    <name evidence="7" type="ORF">EJ04DRAFT_551582</name>
</gene>
<keyword evidence="3 6" id="KW-1133">Transmembrane helix</keyword>
<evidence type="ECO:0000256" key="6">
    <source>
        <dbReference type="SAM" id="Phobius"/>
    </source>
</evidence>
<feature type="transmembrane region" description="Helical" evidence="6">
    <location>
        <begin position="150"/>
        <end position="176"/>
    </location>
</feature>
<feature type="transmembrane region" description="Helical" evidence="6">
    <location>
        <begin position="48"/>
        <end position="67"/>
    </location>
</feature>
<dbReference type="GO" id="GO:0016020">
    <property type="term" value="C:membrane"/>
    <property type="evidence" value="ECO:0007669"/>
    <property type="project" value="UniProtKB-SubCell"/>
</dbReference>
<comment type="caution">
    <text evidence="7">The sequence shown here is derived from an EMBL/GenBank/DDBJ whole genome shotgun (WGS) entry which is preliminary data.</text>
</comment>
<evidence type="ECO:0000256" key="4">
    <source>
        <dbReference type="ARBA" id="ARBA00023136"/>
    </source>
</evidence>
<evidence type="ECO:0008006" key="9">
    <source>
        <dbReference type="Google" id="ProtNLM"/>
    </source>
</evidence>
<feature type="transmembrane region" description="Helical" evidence="6">
    <location>
        <begin position="105"/>
        <end position="129"/>
    </location>
</feature>
<keyword evidence="8" id="KW-1185">Reference proteome</keyword>
<feature type="transmembrane region" description="Helical" evidence="6">
    <location>
        <begin position="270"/>
        <end position="290"/>
    </location>
</feature>
<organism evidence="7 8">
    <name type="scientific">Polyplosphaeria fusca</name>
    <dbReference type="NCBI Taxonomy" id="682080"/>
    <lineage>
        <taxon>Eukaryota</taxon>
        <taxon>Fungi</taxon>
        <taxon>Dikarya</taxon>
        <taxon>Ascomycota</taxon>
        <taxon>Pezizomycotina</taxon>
        <taxon>Dothideomycetes</taxon>
        <taxon>Pleosporomycetidae</taxon>
        <taxon>Pleosporales</taxon>
        <taxon>Tetraplosphaeriaceae</taxon>
        <taxon>Polyplosphaeria</taxon>
    </lineage>
</organism>
<protein>
    <recommendedName>
        <fullName evidence="9">RTA1-like protein</fullName>
    </recommendedName>
</protein>
<feature type="compositionally biased region" description="Low complexity" evidence="5">
    <location>
        <begin position="345"/>
        <end position="357"/>
    </location>
</feature>
<keyword evidence="4 6" id="KW-0472">Membrane</keyword>
<evidence type="ECO:0000313" key="8">
    <source>
        <dbReference type="Proteomes" id="UP000799444"/>
    </source>
</evidence>
<feature type="transmembrane region" description="Helical" evidence="6">
    <location>
        <begin position="188"/>
        <end position="210"/>
    </location>
</feature>
<reference evidence="7" key="1">
    <citation type="journal article" date="2020" name="Stud. Mycol.">
        <title>101 Dothideomycetes genomes: a test case for predicting lifestyles and emergence of pathogens.</title>
        <authorList>
            <person name="Haridas S."/>
            <person name="Albert R."/>
            <person name="Binder M."/>
            <person name="Bloem J."/>
            <person name="Labutti K."/>
            <person name="Salamov A."/>
            <person name="Andreopoulos B."/>
            <person name="Baker S."/>
            <person name="Barry K."/>
            <person name="Bills G."/>
            <person name="Bluhm B."/>
            <person name="Cannon C."/>
            <person name="Castanera R."/>
            <person name="Culley D."/>
            <person name="Daum C."/>
            <person name="Ezra D."/>
            <person name="Gonzalez J."/>
            <person name="Henrissat B."/>
            <person name="Kuo A."/>
            <person name="Liang C."/>
            <person name="Lipzen A."/>
            <person name="Lutzoni F."/>
            <person name="Magnuson J."/>
            <person name="Mondo S."/>
            <person name="Nolan M."/>
            <person name="Ohm R."/>
            <person name="Pangilinan J."/>
            <person name="Park H.-J."/>
            <person name="Ramirez L."/>
            <person name="Alfaro M."/>
            <person name="Sun H."/>
            <person name="Tritt A."/>
            <person name="Yoshinaga Y."/>
            <person name="Zwiers L.-H."/>
            <person name="Turgeon B."/>
            <person name="Goodwin S."/>
            <person name="Spatafora J."/>
            <person name="Crous P."/>
            <person name="Grigoriev I."/>
        </authorList>
    </citation>
    <scope>NUCLEOTIDE SEQUENCE</scope>
    <source>
        <strain evidence="7">CBS 125425</strain>
    </source>
</reference>
<keyword evidence="2 6" id="KW-0812">Transmembrane</keyword>
<dbReference type="InterPro" id="IPR007568">
    <property type="entry name" value="RTA1"/>
</dbReference>
<dbReference type="Pfam" id="PF04479">
    <property type="entry name" value="RTA1"/>
    <property type="match status" value="1"/>
</dbReference>
<evidence type="ECO:0000256" key="2">
    <source>
        <dbReference type="ARBA" id="ARBA00022692"/>
    </source>
</evidence>
<comment type="subcellular location">
    <subcellularLocation>
        <location evidence="1">Membrane</location>
        <topology evidence="1">Multi-pass membrane protein</topology>
    </subcellularLocation>
</comment>
<feature type="transmembrane region" description="Helical" evidence="6">
    <location>
        <begin position="231"/>
        <end position="250"/>
    </location>
</feature>
<evidence type="ECO:0000256" key="3">
    <source>
        <dbReference type="ARBA" id="ARBA00022989"/>
    </source>
</evidence>
<dbReference type="PANTHER" id="PTHR31465">
    <property type="entry name" value="PROTEIN RTA1-RELATED"/>
    <property type="match status" value="1"/>
</dbReference>
<dbReference type="PANTHER" id="PTHR31465:SF15">
    <property type="entry name" value="LIPID TRANSPORTER ATNI-RELATED"/>
    <property type="match status" value="1"/>
</dbReference>
<evidence type="ECO:0000256" key="1">
    <source>
        <dbReference type="ARBA" id="ARBA00004141"/>
    </source>
</evidence>
<feature type="transmembrane region" description="Helical" evidence="6">
    <location>
        <begin position="76"/>
        <end position="93"/>
    </location>
</feature>
<accession>A0A9P4R2Z3</accession>
<proteinExistence type="predicted"/>
<feature type="compositionally biased region" description="Polar residues" evidence="5">
    <location>
        <begin position="374"/>
        <end position="383"/>
    </location>
</feature>
<feature type="region of interest" description="Disordered" evidence="5">
    <location>
        <begin position="344"/>
        <end position="383"/>
    </location>
</feature>
<dbReference type="EMBL" id="ML996129">
    <property type="protein sequence ID" value="KAF2736060.1"/>
    <property type="molecule type" value="Genomic_DNA"/>
</dbReference>
<sequence>MSATLNIPSSVLLAREETSKSCESVEPGKYGYRPPGSCDALYHYNPSFALAAAFTAGFALTTAVHIFQAILYKKRFCAVIIMGALWELLSFGLRTIGTRHQDSVVLASLSFTIFALAPLWINAFVYMVAGRLIFCFHPEKRVFKLNAVSIGRIFILGDIAAFIIQAGGATLIGPGADNKKLIDIGLRVYQAGIGIQQAFVILFTVVLIAFHKAMVDMEKGGWTDSPHYRKWKLMVWVLYLVLILITARIAYRLAEFIIDFDNNPLLENEFYMYVLDAVPMFIALLALNLVHPGRVLVGPESNYHEGKKAFKAHKKADKRAAKMAKKGLSGSDDEEESMIGIELRQQQAQQHAAWAPQGGPSSRNSPQKYHFYQMANSQAPAAE</sequence>
<evidence type="ECO:0000313" key="7">
    <source>
        <dbReference type="EMBL" id="KAF2736060.1"/>
    </source>
</evidence>
<name>A0A9P4R2Z3_9PLEO</name>
<dbReference type="Proteomes" id="UP000799444">
    <property type="component" value="Unassembled WGS sequence"/>
</dbReference>